<dbReference type="GO" id="GO:0030488">
    <property type="term" value="P:tRNA methylation"/>
    <property type="evidence" value="ECO:0007669"/>
    <property type="project" value="TreeGrafter"/>
</dbReference>
<gene>
    <name evidence="1" type="ORF">TPC1_10055</name>
</gene>
<dbReference type="GO" id="GO:0070476">
    <property type="term" value="P:rRNA (guanine-N7)-methylation"/>
    <property type="evidence" value="ECO:0007669"/>
    <property type="project" value="TreeGrafter"/>
</dbReference>
<evidence type="ECO:0000313" key="1">
    <source>
        <dbReference type="EMBL" id="JAP96564.1"/>
    </source>
</evidence>
<dbReference type="EMBL" id="GDID01000042">
    <property type="protein sequence ID" value="JAP96564.1"/>
    <property type="molecule type" value="Transcribed_RNA"/>
</dbReference>
<dbReference type="AlphaFoldDB" id="A0A146KLB8"/>
<dbReference type="InterPro" id="IPR039127">
    <property type="entry name" value="Trm112"/>
</dbReference>
<feature type="non-terminal residue" evidence="1">
    <location>
        <position position="1"/>
    </location>
</feature>
<dbReference type="Gene3D" id="2.20.25.10">
    <property type="match status" value="1"/>
</dbReference>
<accession>A0A146KLB8</accession>
<dbReference type="PANTHER" id="PTHR12773">
    <property type="entry name" value="UPF0315 PROTEIN-RELATED"/>
    <property type="match status" value="1"/>
</dbReference>
<reference evidence="1" key="1">
    <citation type="submission" date="2015-07" db="EMBL/GenBank/DDBJ databases">
        <title>Adaptation to a free-living lifestyle via gene acquisitions in the diplomonad Trepomonas sp. PC1.</title>
        <authorList>
            <person name="Xu F."/>
            <person name="Jerlstrom-Hultqvist J."/>
            <person name="Kolisko M."/>
            <person name="Simpson A.G.B."/>
            <person name="Roger A.J."/>
            <person name="Svard S.G."/>
            <person name="Andersson J.O."/>
        </authorList>
    </citation>
    <scope>NUCLEOTIDE SEQUENCE</scope>
    <source>
        <strain evidence="1">PC1</strain>
    </source>
</reference>
<dbReference type="GO" id="GO:0046982">
    <property type="term" value="F:protein heterodimerization activity"/>
    <property type="evidence" value="ECO:0007669"/>
    <property type="project" value="InterPro"/>
</dbReference>
<proteinExistence type="predicted"/>
<dbReference type="PANTHER" id="PTHR12773:SF0">
    <property type="entry name" value="MULTIFUNCTIONAL METHYLTRANSFERASE SUBUNIT TRM112-LIKE PROTEIN"/>
    <property type="match status" value="1"/>
</dbReference>
<name>A0A146KLB8_9EUKA</name>
<protein>
    <submittedName>
        <fullName evidence="1">Uncharacterized protein</fullName>
    </submittedName>
</protein>
<organism evidence="1">
    <name type="scientific">Trepomonas sp. PC1</name>
    <dbReference type="NCBI Taxonomy" id="1076344"/>
    <lineage>
        <taxon>Eukaryota</taxon>
        <taxon>Metamonada</taxon>
        <taxon>Diplomonadida</taxon>
        <taxon>Hexamitidae</taxon>
        <taxon>Hexamitinae</taxon>
        <taxon>Trepomonas</taxon>
    </lineage>
</organism>
<sequence>FSLIKMTCKTKNCQTNFQQFLISAENIQDVEREFNPMLLKNIDFDLEYHRIVHYVRQLGWNDFNLPDEYPADYLTNESFQQQVYAALFNREIIDGGLKCETCECEWLIQDRILMM</sequence>